<evidence type="ECO:0000256" key="3">
    <source>
        <dbReference type="ARBA" id="ARBA00005784"/>
    </source>
</evidence>
<feature type="domain" description="Nudix hydrolase" evidence="7">
    <location>
        <begin position="33"/>
        <end position="117"/>
    </location>
</feature>
<evidence type="ECO:0000313" key="9">
    <source>
        <dbReference type="RefSeq" id="XP_071920279.1"/>
    </source>
</evidence>
<evidence type="ECO:0000256" key="5">
    <source>
        <dbReference type="ARBA" id="ARBA00023316"/>
    </source>
</evidence>
<dbReference type="PANTHER" id="PTHR21562">
    <property type="entry name" value="NOTUM-RELATED"/>
    <property type="match status" value="1"/>
</dbReference>
<comment type="subcellular location">
    <subcellularLocation>
        <location evidence="2 6">Secreted</location>
        <location evidence="2 6">Cell wall</location>
    </subcellularLocation>
</comment>
<reference evidence="9" key="1">
    <citation type="submission" date="2025-08" db="UniProtKB">
        <authorList>
            <consortium name="RefSeq"/>
        </authorList>
    </citation>
    <scope>IDENTIFICATION</scope>
    <source>
        <tissue evidence="9">Leaves</tissue>
    </source>
</reference>
<dbReference type="PANTHER" id="PTHR21562:SF5">
    <property type="entry name" value="PECTIN ACETYLESTERASE 12"/>
    <property type="match status" value="1"/>
</dbReference>
<comment type="function">
    <text evidence="1 6">Hydrolyzes acetyl esters in homogalacturonan regions of pectin. In type I primary cell wall, galacturonic acid residues of pectin can be acetylated at the O-2 and O-3 positions. Decreasing the degree of acetylation of pectin gels in vitro alters their physical properties.</text>
</comment>
<keyword evidence="8" id="KW-1185">Reference proteome</keyword>
<dbReference type="Pfam" id="PF03283">
    <property type="entry name" value="PAE"/>
    <property type="match status" value="1"/>
</dbReference>
<organism evidence="8 9">
    <name type="scientific">Coffea arabica</name>
    <name type="common">Arabian coffee</name>
    <dbReference type="NCBI Taxonomy" id="13443"/>
    <lineage>
        <taxon>Eukaryota</taxon>
        <taxon>Viridiplantae</taxon>
        <taxon>Streptophyta</taxon>
        <taxon>Embryophyta</taxon>
        <taxon>Tracheophyta</taxon>
        <taxon>Spermatophyta</taxon>
        <taxon>Magnoliopsida</taxon>
        <taxon>eudicotyledons</taxon>
        <taxon>Gunneridae</taxon>
        <taxon>Pentapetalae</taxon>
        <taxon>asterids</taxon>
        <taxon>lamiids</taxon>
        <taxon>Gentianales</taxon>
        <taxon>Rubiaceae</taxon>
        <taxon>Ixoroideae</taxon>
        <taxon>Gardenieae complex</taxon>
        <taxon>Bertiereae - Coffeeae clade</taxon>
        <taxon>Coffeeae</taxon>
        <taxon>Coffea</taxon>
    </lineage>
</organism>
<dbReference type="GeneID" id="113706280"/>
<keyword evidence="6" id="KW-0378">Hydrolase</keyword>
<name>A0ABM4VL71_COFAR</name>
<dbReference type="InterPro" id="IPR000086">
    <property type="entry name" value="NUDIX_hydrolase_dom"/>
</dbReference>
<dbReference type="RefSeq" id="XP_071920279.1">
    <property type="nucleotide sequence ID" value="XM_072064178.1"/>
</dbReference>
<dbReference type="Gene3D" id="3.90.79.10">
    <property type="entry name" value="Nucleoside Triphosphate Pyrophosphohydrolase"/>
    <property type="match status" value="1"/>
</dbReference>
<accession>A0ABM4VL71</accession>
<keyword evidence="4 6" id="KW-0134">Cell wall</keyword>
<keyword evidence="6" id="KW-0964">Secreted</keyword>
<dbReference type="Proteomes" id="UP001652660">
    <property type="component" value="Chromosome 8c"/>
</dbReference>
<evidence type="ECO:0000256" key="1">
    <source>
        <dbReference type="ARBA" id="ARBA00003534"/>
    </source>
</evidence>
<gene>
    <name evidence="9" type="primary">LOC113706280</name>
</gene>
<dbReference type="PROSITE" id="PS51462">
    <property type="entry name" value="NUDIX"/>
    <property type="match status" value="1"/>
</dbReference>
<sequence length="117" mass="13031">MSSPCHIELILSEKEESIKKEGVAKNLPSTCTRYRDPTSCFFPQNLIDNVKTPLFILNAAYDSWQVQASLASPTGVWKLPTGVVNEGEDISATAIREVKDETGIETRFLEVLAFRVK</sequence>
<dbReference type="InterPro" id="IPR004963">
    <property type="entry name" value="PAE/NOTUM"/>
</dbReference>
<comment type="similarity">
    <text evidence="3 6">Belongs to the pectinacetylesterase family.</text>
</comment>
<dbReference type="EC" id="3.1.1.-" evidence="6"/>
<protein>
    <recommendedName>
        <fullName evidence="6">Pectin acetylesterase</fullName>
        <ecNumber evidence="6">3.1.1.-</ecNumber>
    </recommendedName>
</protein>
<evidence type="ECO:0000256" key="4">
    <source>
        <dbReference type="ARBA" id="ARBA00022512"/>
    </source>
</evidence>
<evidence type="ECO:0000259" key="7">
    <source>
        <dbReference type="PROSITE" id="PS51462"/>
    </source>
</evidence>
<evidence type="ECO:0000256" key="2">
    <source>
        <dbReference type="ARBA" id="ARBA00004191"/>
    </source>
</evidence>
<keyword evidence="5 6" id="KW-0961">Cell wall biogenesis/degradation</keyword>
<evidence type="ECO:0000256" key="6">
    <source>
        <dbReference type="RuleBase" id="RU363114"/>
    </source>
</evidence>
<dbReference type="SUPFAM" id="SSF55811">
    <property type="entry name" value="Nudix"/>
    <property type="match status" value="1"/>
</dbReference>
<proteinExistence type="inferred from homology"/>
<evidence type="ECO:0000313" key="8">
    <source>
        <dbReference type="Proteomes" id="UP001652660"/>
    </source>
</evidence>
<dbReference type="InterPro" id="IPR015797">
    <property type="entry name" value="NUDIX_hydrolase-like_dom_sf"/>
</dbReference>